<dbReference type="EMBL" id="JAMZNK010000017">
    <property type="protein sequence ID" value="MDA6070355.1"/>
    <property type="molecule type" value="Genomic_DNA"/>
</dbReference>
<evidence type="ECO:0000313" key="5">
    <source>
        <dbReference type="EMBL" id="MDA6070355.1"/>
    </source>
</evidence>
<name>A0ABT4WCW5_9FLAO</name>
<keyword evidence="3" id="KW-0804">Transcription</keyword>
<dbReference type="PANTHER" id="PTHR47893">
    <property type="entry name" value="REGULATORY PROTEIN PCHR"/>
    <property type="match status" value="1"/>
</dbReference>
<evidence type="ECO:0000256" key="1">
    <source>
        <dbReference type="ARBA" id="ARBA00023015"/>
    </source>
</evidence>
<gene>
    <name evidence="5" type="ORF">NJT12_12060</name>
</gene>
<dbReference type="RefSeq" id="WP_271336169.1">
    <property type="nucleotide sequence ID" value="NZ_JAMZNK010000017.1"/>
</dbReference>
<dbReference type="PANTHER" id="PTHR47893:SF1">
    <property type="entry name" value="REGULATORY PROTEIN PCHR"/>
    <property type="match status" value="1"/>
</dbReference>
<dbReference type="Pfam" id="PF12833">
    <property type="entry name" value="HTH_18"/>
    <property type="match status" value="1"/>
</dbReference>
<dbReference type="InterPro" id="IPR009057">
    <property type="entry name" value="Homeodomain-like_sf"/>
</dbReference>
<proteinExistence type="predicted"/>
<reference evidence="5 6" key="1">
    <citation type="journal article" date="2023" name="Chemosphere">
        <title>Whole genome analysis of Flavobacterium aziz-sancarii sp. nov., isolated from Ardley Island (Antarctica), revealed a rich resistome and bioremediation potential.</title>
        <authorList>
            <person name="Otur C."/>
            <person name="Okay S."/>
            <person name="Kurt-Kizildogan A."/>
        </authorList>
    </citation>
    <scope>NUCLEOTIDE SEQUENCE [LARGE SCALE GENOMIC DNA]</scope>
    <source>
        <strain evidence="5 6">AC</strain>
    </source>
</reference>
<evidence type="ECO:0000313" key="6">
    <source>
        <dbReference type="Proteomes" id="UP001212170"/>
    </source>
</evidence>
<evidence type="ECO:0000256" key="2">
    <source>
        <dbReference type="ARBA" id="ARBA00023125"/>
    </source>
</evidence>
<dbReference type="PROSITE" id="PS01124">
    <property type="entry name" value="HTH_ARAC_FAMILY_2"/>
    <property type="match status" value="1"/>
</dbReference>
<dbReference type="SMART" id="SM00342">
    <property type="entry name" value="HTH_ARAC"/>
    <property type="match status" value="1"/>
</dbReference>
<feature type="domain" description="HTH araC/xylS-type" evidence="4">
    <location>
        <begin position="230"/>
        <end position="328"/>
    </location>
</feature>
<dbReference type="InterPro" id="IPR020449">
    <property type="entry name" value="Tscrpt_reg_AraC-type_HTH"/>
</dbReference>
<keyword evidence="2" id="KW-0238">DNA-binding</keyword>
<protein>
    <submittedName>
        <fullName evidence="5">AraC family transcriptional regulator</fullName>
    </submittedName>
</protein>
<dbReference type="SUPFAM" id="SSF46689">
    <property type="entry name" value="Homeodomain-like"/>
    <property type="match status" value="1"/>
</dbReference>
<dbReference type="InterPro" id="IPR018060">
    <property type="entry name" value="HTH_AraC"/>
</dbReference>
<dbReference type="InterPro" id="IPR053142">
    <property type="entry name" value="PchR_regulatory_protein"/>
</dbReference>
<keyword evidence="1" id="KW-0805">Transcription regulation</keyword>
<dbReference type="PRINTS" id="PR00032">
    <property type="entry name" value="HTHARAC"/>
</dbReference>
<accession>A0ABT4WCW5</accession>
<evidence type="ECO:0000259" key="4">
    <source>
        <dbReference type="PROSITE" id="PS01124"/>
    </source>
</evidence>
<keyword evidence="6" id="KW-1185">Reference proteome</keyword>
<comment type="caution">
    <text evidence="5">The sequence shown here is derived from an EMBL/GenBank/DDBJ whole genome shotgun (WGS) entry which is preliminary data.</text>
</comment>
<sequence length="344" mass="40371">MKIKSKISGHENSIIQIEIGGTHYPKNYLTEENVYIKNNDSEEIKSHHLITDGMVLLDTQMLFSTPQTIIFEIDEESVVMNFICCNNVETHIDQLETEKYSKKNTHNIFYATKYKATFKIPAFEQTNHFSIILSKDFYYKIINEDWELHEKFSKNILLKKSSYLTSKYIPFTPAIQWVIHEIKNCNRQGALKKMYLETKIKELLIHQLEKIITIPVQKDQIDEDDYNKLLEAKHILDKDYVHAPTLTELSRTISLNEFKLKKGFKACFGTTVKSYIIKLRMEHAKELFQNKASTVSDVAYKCGYKDVSHFSAAFKNFYGFSPQKFKINWDFIHIWITGILIFTQ</sequence>
<evidence type="ECO:0000256" key="3">
    <source>
        <dbReference type="ARBA" id="ARBA00023163"/>
    </source>
</evidence>
<dbReference type="Gene3D" id="1.10.10.60">
    <property type="entry name" value="Homeodomain-like"/>
    <property type="match status" value="2"/>
</dbReference>
<organism evidence="5 6">
    <name type="scientific">Flavobacterium azizsancarii</name>
    <dbReference type="NCBI Taxonomy" id="2961580"/>
    <lineage>
        <taxon>Bacteria</taxon>
        <taxon>Pseudomonadati</taxon>
        <taxon>Bacteroidota</taxon>
        <taxon>Flavobacteriia</taxon>
        <taxon>Flavobacteriales</taxon>
        <taxon>Flavobacteriaceae</taxon>
        <taxon>Flavobacterium</taxon>
    </lineage>
</organism>
<dbReference type="Proteomes" id="UP001212170">
    <property type="component" value="Unassembled WGS sequence"/>
</dbReference>